<dbReference type="OrthoDB" id="7062774at2"/>
<proteinExistence type="predicted"/>
<dbReference type="InterPro" id="IPR035437">
    <property type="entry name" value="SNase_OB-fold_sf"/>
</dbReference>
<dbReference type="InterPro" id="IPR016071">
    <property type="entry name" value="Staphylococal_nuclease_OB-fold"/>
</dbReference>
<evidence type="ECO:0000256" key="1">
    <source>
        <dbReference type="ARBA" id="ARBA00022722"/>
    </source>
</evidence>
<protein>
    <submittedName>
        <fullName evidence="6">Endonuclease YncB, thermonuclease family</fullName>
    </submittedName>
</protein>
<dbReference type="Gene3D" id="2.40.50.90">
    <property type="match status" value="1"/>
</dbReference>
<gene>
    <name evidence="6" type="ORF">Ga0123461_0799</name>
</gene>
<dbReference type="PANTHER" id="PTHR12302:SF3">
    <property type="entry name" value="SERINE_THREONINE-PROTEIN KINASE 31"/>
    <property type="match status" value="1"/>
</dbReference>
<feature type="signal peptide" evidence="4">
    <location>
        <begin position="1"/>
        <end position="23"/>
    </location>
</feature>
<evidence type="ECO:0000313" key="7">
    <source>
        <dbReference type="Proteomes" id="UP000231701"/>
    </source>
</evidence>
<dbReference type="GO" id="GO:0016787">
    <property type="term" value="F:hydrolase activity"/>
    <property type="evidence" value="ECO:0007669"/>
    <property type="project" value="UniProtKB-KW"/>
</dbReference>
<dbReference type="GO" id="GO:0004519">
    <property type="term" value="F:endonuclease activity"/>
    <property type="evidence" value="ECO:0007669"/>
    <property type="project" value="UniProtKB-KW"/>
</dbReference>
<evidence type="ECO:0000256" key="4">
    <source>
        <dbReference type="SAM" id="SignalP"/>
    </source>
</evidence>
<keyword evidence="2 6" id="KW-0255">Endonuclease</keyword>
<evidence type="ECO:0000313" key="6">
    <source>
        <dbReference type="EMBL" id="ATX79219.1"/>
    </source>
</evidence>
<dbReference type="SUPFAM" id="SSF50199">
    <property type="entry name" value="Staphylococcal nuclease"/>
    <property type="match status" value="1"/>
</dbReference>
<evidence type="ECO:0000259" key="5">
    <source>
        <dbReference type="PROSITE" id="PS50830"/>
    </source>
</evidence>
<dbReference type="AlphaFoldDB" id="A0A2K8KZ83"/>
<feature type="chain" id="PRO_5014940270" evidence="4">
    <location>
        <begin position="24"/>
        <end position="248"/>
    </location>
</feature>
<dbReference type="RefSeq" id="WP_100277136.1">
    <property type="nucleotide sequence ID" value="NZ_CP018799.1"/>
</dbReference>
<dbReference type="Pfam" id="PF00565">
    <property type="entry name" value="SNase"/>
    <property type="match status" value="1"/>
</dbReference>
<name>A0A2K8KZ83_MARES</name>
<dbReference type="EMBL" id="CP018799">
    <property type="protein sequence ID" value="ATX79219.1"/>
    <property type="molecule type" value="Genomic_DNA"/>
</dbReference>
<dbReference type="SMART" id="SM00318">
    <property type="entry name" value="SNc"/>
    <property type="match status" value="1"/>
</dbReference>
<feature type="domain" description="TNase-like" evidence="5">
    <location>
        <begin position="39"/>
        <end position="160"/>
    </location>
</feature>
<reference evidence="6 7" key="1">
    <citation type="submission" date="2016-12" db="EMBL/GenBank/DDBJ databases">
        <title>Isolation and genomic insights into novel planktonic Zetaproteobacteria from stratified waters of the Chesapeake Bay.</title>
        <authorList>
            <person name="McAllister S.M."/>
            <person name="Kato S."/>
            <person name="Chan C.S."/>
            <person name="Chiu B.K."/>
            <person name="Field E.K."/>
        </authorList>
    </citation>
    <scope>NUCLEOTIDE SEQUENCE [LARGE SCALE GENOMIC DNA]</scope>
    <source>
        <strain evidence="6 7">CP-5</strain>
    </source>
</reference>
<keyword evidence="3" id="KW-0378">Hydrolase</keyword>
<dbReference type="PROSITE" id="PS50830">
    <property type="entry name" value="TNASE_3"/>
    <property type="match status" value="1"/>
</dbReference>
<organism evidence="6 7">
    <name type="scientific">Mariprofundus aestuarium</name>
    <dbReference type="NCBI Taxonomy" id="1921086"/>
    <lineage>
        <taxon>Bacteria</taxon>
        <taxon>Pseudomonadati</taxon>
        <taxon>Pseudomonadota</taxon>
        <taxon>Candidatius Mariprofundia</taxon>
        <taxon>Mariprofundales</taxon>
        <taxon>Mariprofundaceae</taxon>
        <taxon>Mariprofundus</taxon>
    </lineage>
</organism>
<accession>A0A2K8KZ83</accession>
<keyword evidence="1" id="KW-0540">Nuclease</keyword>
<sequence length="248" mass="27687">MSRKTVNLALAALLLLTVSGAQAGTLSVVGHSRWVHAGKVFDGDTFRTTAGEKVRLLGINTPEVAHDKEPGQPFGTEAKRRLEQLIAGKMIRLQLDRDNKDDYGRTLAQLYLRDGSWINEQLVQEGLALAYTFAPNFQWANRLLIAEAEARMARRGIWNAEPFRVLEAGSVTARHIGQFRLVRGEIKADGPWRFQLGKLTVTIPRSARKWFHASQLPQHGQSVVVRGRIRTSTKGGLFLALHSPYDLE</sequence>
<keyword evidence="4" id="KW-0732">Signal</keyword>
<dbReference type="PANTHER" id="PTHR12302">
    <property type="entry name" value="EBNA2 BINDING PROTEIN P100"/>
    <property type="match status" value="1"/>
</dbReference>
<evidence type="ECO:0000256" key="3">
    <source>
        <dbReference type="ARBA" id="ARBA00022801"/>
    </source>
</evidence>
<keyword evidence="7" id="KW-1185">Reference proteome</keyword>
<evidence type="ECO:0000256" key="2">
    <source>
        <dbReference type="ARBA" id="ARBA00022759"/>
    </source>
</evidence>
<dbReference type="KEGG" id="maes:Ga0123461_0799"/>
<dbReference type="Proteomes" id="UP000231701">
    <property type="component" value="Chromosome"/>
</dbReference>